<dbReference type="EMBL" id="JAVHJS010000008">
    <property type="protein sequence ID" value="KAK2849630.1"/>
    <property type="molecule type" value="Genomic_DNA"/>
</dbReference>
<feature type="compositionally biased region" description="Basic residues" evidence="1">
    <location>
        <begin position="653"/>
        <end position="662"/>
    </location>
</feature>
<name>A0AA88STK9_TACVA</name>
<feature type="region of interest" description="Disordered" evidence="1">
    <location>
        <begin position="653"/>
        <end position="677"/>
    </location>
</feature>
<feature type="compositionally biased region" description="Basic residues" evidence="1">
    <location>
        <begin position="1"/>
        <end position="16"/>
    </location>
</feature>
<accession>A0AA88STK9</accession>
<gene>
    <name evidence="2" type="ORF">Q7C36_008413</name>
</gene>
<dbReference type="AlphaFoldDB" id="A0AA88STK9"/>
<feature type="region of interest" description="Disordered" evidence="1">
    <location>
        <begin position="1"/>
        <end position="48"/>
    </location>
</feature>
<evidence type="ECO:0000313" key="2">
    <source>
        <dbReference type="EMBL" id="KAK2849630.1"/>
    </source>
</evidence>
<reference evidence="2" key="1">
    <citation type="submission" date="2023-08" db="EMBL/GenBank/DDBJ databases">
        <title>Pelteobagrus vachellii genome.</title>
        <authorList>
            <person name="Liu H."/>
        </authorList>
    </citation>
    <scope>NUCLEOTIDE SEQUENCE</scope>
    <source>
        <strain evidence="2">PRFRI_2022a</strain>
        <tissue evidence="2">Muscle</tissue>
    </source>
</reference>
<proteinExistence type="predicted"/>
<comment type="caution">
    <text evidence="2">The sequence shown here is derived from an EMBL/GenBank/DDBJ whole genome shotgun (WGS) entry which is preliminary data.</text>
</comment>
<feature type="compositionally biased region" description="Basic and acidic residues" evidence="1">
    <location>
        <begin position="17"/>
        <end position="29"/>
    </location>
</feature>
<evidence type="ECO:0000313" key="3">
    <source>
        <dbReference type="Proteomes" id="UP001187315"/>
    </source>
</evidence>
<evidence type="ECO:0000256" key="1">
    <source>
        <dbReference type="SAM" id="MobiDB-lite"/>
    </source>
</evidence>
<sequence>MFKKRRGESRPQHKHDRATQEKIHTQMIEKKKRQPGAVGVSTMSTSSDQRPKCFRDIMDLVLCLSDEEWKALSRGMTKKVTRLEFAATCTKIVTAVSSAVVRRLLKPLSKSFGIKAILEANNKLKKMAESKSSMCPAPDASAQRSPMQVSDFICHLGQRIVIEIKGAMLEAIRSTAAGQKPSCSESASSPAEDPITQIDDLSVSCTNEICDRILSLYHSEALHRPGGETSVMSLKSLLEVHKIMKGLEKVVSTTRSSSWFTVSTNSDSVSMTTEVVTPSCGSEPPQTESPFSDQFMSKASHAVSEVLLETEQKIAASVSSQTSVPAAIETEPNFLMELAKSTAMEILQKLFCILVSCSDADQSGPEPEQKFLSFAQRIHMDIHKRVFTFICERKQAISEKSKTLLDVCTETGAELDITENVRKSAETEQYLDQATQVASDILVKRLTSHISTGLISEKASGTSTIPSSAASVDLDFSPKNGDFSTNLQSLPGLEESIIELESESLPSSQKSPYVPLHLFTVVRNQLKSFFTSFTKSTADDKKTDESAHLESDEDSAIPILISEDGSVHKLDIGRSVSDSLLLRRNSMLRYVQFPSELVYRFVEESTKALLQNVLNVIDITDERSEHAAEDQEKKKRSRVRFVVKTSRCIVVKHPKKQKKRRSVPSPSAPANLKDDSHKNLVFKNARKMLGRFLSDFSKTFFNPSNLSRNSSV</sequence>
<organism evidence="2 3">
    <name type="scientific">Tachysurus vachellii</name>
    <name type="common">Darkbarbel catfish</name>
    <name type="synonym">Pelteobagrus vachellii</name>
    <dbReference type="NCBI Taxonomy" id="175792"/>
    <lineage>
        <taxon>Eukaryota</taxon>
        <taxon>Metazoa</taxon>
        <taxon>Chordata</taxon>
        <taxon>Craniata</taxon>
        <taxon>Vertebrata</taxon>
        <taxon>Euteleostomi</taxon>
        <taxon>Actinopterygii</taxon>
        <taxon>Neopterygii</taxon>
        <taxon>Teleostei</taxon>
        <taxon>Ostariophysi</taxon>
        <taxon>Siluriformes</taxon>
        <taxon>Bagridae</taxon>
        <taxon>Tachysurus</taxon>
    </lineage>
</organism>
<protein>
    <submittedName>
        <fullName evidence="2">Uncharacterized protein</fullName>
    </submittedName>
</protein>
<keyword evidence="3" id="KW-1185">Reference proteome</keyword>
<dbReference type="Proteomes" id="UP001187315">
    <property type="component" value="Unassembled WGS sequence"/>
</dbReference>